<dbReference type="NCBIfam" id="NF038076">
    <property type="entry name" value="fam_STM4015"/>
    <property type="match status" value="1"/>
</dbReference>
<protein>
    <recommendedName>
        <fullName evidence="3">Leucine Rich repeats (2 copies)</fullName>
    </recommendedName>
</protein>
<sequence>MTIDSHVDEFGGLPVREFDPETGIQDASGVAYRLTLGYEREQQGMKFSDLLEKYLSHPQIGNVTALVIGCWDGAYEGSGAETVVDQLLDSSDLLTGLRHLFFGDITFEESEISWIGQADLSPLLRSFPQLEELRIRGANDLSLGRVNHEHLKTLIIEAGGLGADVVQEVTAAVLPELEHLELWLGTDEYGGDASIADVEPLLTGALFPKLKYLGLRNSIFSDEIAKAIAAAPILNQVEVVDLSLGTLSDEGAQALLDCNRLNQLKKLDLHFHYLSDEMCKKLSELEIEVDVDDQQEPDEYDGEMERYCAVSE</sequence>
<evidence type="ECO:0000313" key="1">
    <source>
        <dbReference type="EMBL" id="QDT18804.1"/>
    </source>
</evidence>
<dbReference type="OrthoDB" id="9767858at2"/>
<reference evidence="1 2" key="1">
    <citation type="submission" date="2019-02" db="EMBL/GenBank/DDBJ databases">
        <title>Deep-cultivation of Planctomycetes and their phenomic and genomic characterization uncovers novel biology.</title>
        <authorList>
            <person name="Wiegand S."/>
            <person name="Jogler M."/>
            <person name="Boedeker C."/>
            <person name="Pinto D."/>
            <person name="Vollmers J."/>
            <person name="Rivas-Marin E."/>
            <person name="Kohn T."/>
            <person name="Peeters S.H."/>
            <person name="Heuer A."/>
            <person name="Rast P."/>
            <person name="Oberbeckmann S."/>
            <person name="Bunk B."/>
            <person name="Jeske O."/>
            <person name="Meyerdierks A."/>
            <person name="Storesund J.E."/>
            <person name="Kallscheuer N."/>
            <person name="Luecker S."/>
            <person name="Lage O.M."/>
            <person name="Pohl T."/>
            <person name="Merkel B.J."/>
            <person name="Hornburger P."/>
            <person name="Mueller R.-W."/>
            <person name="Bruemmer F."/>
            <person name="Labrenz M."/>
            <person name="Spormann A.M."/>
            <person name="Op den Camp H."/>
            <person name="Overmann J."/>
            <person name="Amann R."/>
            <person name="Jetten M.S.M."/>
            <person name="Mascher T."/>
            <person name="Medema M.H."/>
            <person name="Devos D.P."/>
            <person name="Kaster A.-K."/>
            <person name="Ovreas L."/>
            <person name="Rohde M."/>
            <person name="Galperin M.Y."/>
            <person name="Jogler C."/>
        </authorList>
    </citation>
    <scope>NUCLEOTIDE SEQUENCE [LARGE SCALE GENOMIC DNA]</scope>
    <source>
        <strain evidence="1 2">HG66A1</strain>
    </source>
</reference>
<dbReference type="InterPro" id="IPR032675">
    <property type="entry name" value="LRR_dom_sf"/>
</dbReference>
<dbReference type="SUPFAM" id="SSF52047">
    <property type="entry name" value="RNI-like"/>
    <property type="match status" value="1"/>
</dbReference>
<organism evidence="1 2">
    <name type="scientific">Gimesia chilikensis</name>
    <dbReference type="NCBI Taxonomy" id="2605989"/>
    <lineage>
        <taxon>Bacteria</taxon>
        <taxon>Pseudomonadati</taxon>
        <taxon>Planctomycetota</taxon>
        <taxon>Planctomycetia</taxon>
        <taxon>Planctomycetales</taxon>
        <taxon>Planctomycetaceae</taxon>
        <taxon>Gimesia</taxon>
    </lineage>
</organism>
<evidence type="ECO:0008006" key="3">
    <source>
        <dbReference type="Google" id="ProtNLM"/>
    </source>
</evidence>
<accession>A0A517PHF6</accession>
<dbReference type="AlphaFoldDB" id="A0A517PHF6"/>
<keyword evidence="2" id="KW-1185">Reference proteome</keyword>
<dbReference type="Proteomes" id="UP000320421">
    <property type="component" value="Chromosome"/>
</dbReference>
<dbReference type="Gene3D" id="3.80.10.10">
    <property type="entry name" value="Ribonuclease Inhibitor"/>
    <property type="match status" value="1"/>
</dbReference>
<dbReference type="InterPro" id="IPR047722">
    <property type="entry name" value="STM4015-like"/>
</dbReference>
<dbReference type="EMBL" id="CP036266">
    <property type="protein sequence ID" value="QDT18804.1"/>
    <property type="molecule type" value="Genomic_DNA"/>
</dbReference>
<proteinExistence type="predicted"/>
<name>A0A517PHF6_9PLAN</name>
<dbReference type="RefSeq" id="WP_145180608.1">
    <property type="nucleotide sequence ID" value="NZ_CP036266.1"/>
</dbReference>
<evidence type="ECO:0000313" key="2">
    <source>
        <dbReference type="Proteomes" id="UP000320421"/>
    </source>
</evidence>
<gene>
    <name evidence="1" type="ORF">HG66A1_05660</name>
</gene>